<dbReference type="OrthoDB" id="295150at2759"/>
<reference evidence="3" key="1">
    <citation type="submission" date="2019-06" db="EMBL/GenBank/DDBJ databases">
        <authorList>
            <person name="Zheng W."/>
        </authorList>
    </citation>
    <scope>NUCLEOTIDE SEQUENCE</scope>
    <source>
        <strain evidence="3">QDHG01</strain>
    </source>
</reference>
<accession>A0A8J8NWX8</accession>
<dbReference type="InterPro" id="IPR015915">
    <property type="entry name" value="Kelch-typ_b-propeller"/>
</dbReference>
<sequence length="300" mass="33130">MKFDYNSSAYSGNLRYTGGCLTGQGNIYITGGSMVSSGEPINTCFEARAADPGRFIRKKSMLNKRYAHGCVSLNGYVYALGGFDNRDADGVAPNTLDYCERYSIHENKWYHMSSMNEGRAFAGVSTIGDQFIYLFGGFHDYEVLSGIEKYDAVLDTWVTLYVKLPVPLAKLGVCSIEGGRQIAILGGMNGGFQRQRALYFFDLKSLKFTTVQGGAGDMKSAKTFNSAIHQHEGFLFALGGNERDTCERFDLYQNKWDIINSYAESVQGTSELNGWCQIYIPGRPSSQHNGGGGMMLQQSM</sequence>
<dbReference type="Proteomes" id="UP000785679">
    <property type="component" value="Unassembled WGS sequence"/>
</dbReference>
<organism evidence="3 4">
    <name type="scientific">Halteria grandinella</name>
    <dbReference type="NCBI Taxonomy" id="5974"/>
    <lineage>
        <taxon>Eukaryota</taxon>
        <taxon>Sar</taxon>
        <taxon>Alveolata</taxon>
        <taxon>Ciliophora</taxon>
        <taxon>Intramacronucleata</taxon>
        <taxon>Spirotrichea</taxon>
        <taxon>Stichotrichia</taxon>
        <taxon>Sporadotrichida</taxon>
        <taxon>Halteriidae</taxon>
        <taxon>Halteria</taxon>
    </lineage>
</organism>
<keyword evidence="1" id="KW-0880">Kelch repeat</keyword>
<evidence type="ECO:0000313" key="3">
    <source>
        <dbReference type="EMBL" id="TNV83112.1"/>
    </source>
</evidence>
<comment type="caution">
    <text evidence="3">The sequence shown here is derived from an EMBL/GenBank/DDBJ whole genome shotgun (WGS) entry which is preliminary data.</text>
</comment>
<dbReference type="EMBL" id="RRYP01004161">
    <property type="protein sequence ID" value="TNV83112.1"/>
    <property type="molecule type" value="Genomic_DNA"/>
</dbReference>
<evidence type="ECO:0000256" key="2">
    <source>
        <dbReference type="ARBA" id="ARBA00022737"/>
    </source>
</evidence>
<protein>
    <submittedName>
        <fullName evidence="3">Uncharacterized protein</fullName>
    </submittedName>
</protein>
<evidence type="ECO:0000256" key="1">
    <source>
        <dbReference type="ARBA" id="ARBA00022441"/>
    </source>
</evidence>
<evidence type="ECO:0000313" key="4">
    <source>
        <dbReference type="Proteomes" id="UP000785679"/>
    </source>
</evidence>
<dbReference type="SUPFAM" id="SSF117281">
    <property type="entry name" value="Kelch motif"/>
    <property type="match status" value="1"/>
</dbReference>
<dbReference type="PANTHER" id="PTHR24412:SF489">
    <property type="entry name" value="RING FINGER DOMAIN AND KELCH REPEAT-CONTAINING PROTEIN DDB_G0271372"/>
    <property type="match status" value="1"/>
</dbReference>
<keyword evidence="2" id="KW-0677">Repeat</keyword>
<dbReference type="InterPro" id="IPR006652">
    <property type="entry name" value="Kelch_1"/>
</dbReference>
<dbReference type="PANTHER" id="PTHR24412">
    <property type="entry name" value="KELCH PROTEIN"/>
    <property type="match status" value="1"/>
</dbReference>
<keyword evidence="4" id="KW-1185">Reference proteome</keyword>
<dbReference type="AlphaFoldDB" id="A0A8J8NWX8"/>
<gene>
    <name evidence="3" type="ORF">FGO68_gene3844</name>
</gene>
<dbReference type="SMART" id="SM00612">
    <property type="entry name" value="Kelch"/>
    <property type="match status" value="3"/>
</dbReference>
<dbReference type="Pfam" id="PF01344">
    <property type="entry name" value="Kelch_1"/>
    <property type="match status" value="1"/>
</dbReference>
<name>A0A8J8NWX8_HALGN</name>
<dbReference type="Gene3D" id="2.120.10.80">
    <property type="entry name" value="Kelch-type beta propeller"/>
    <property type="match status" value="1"/>
</dbReference>
<proteinExistence type="predicted"/>